<keyword evidence="7" id="KW-0132">Cell division</keyword>
<dbReference type="InterPro" id="IPR015854">
    <property type="entry name" value="ABC_transpr_LolD-like"/>
</dbReference>
<evidence type="ECO:0000313" key="7">
    <source>
        <dbReference type="EMBL" id="EON78176.1"/>
    </source>
</evidence>
<evidence type="ECO:0000256" key="1">
    <source>
        <dbReference type="ARBA" id="ARBA00002579"/>
    </source>
</evidence>
<keyword evidence="4" id="KW-0547">Nucleotide-binding</keyword>
<dbReference type="EMBL" id="AQHR01000041">
    <property type="protein sequence ID" value="EON78176.1"/>
    <property type="molecule type" value="Genomic_DNA"/>
</dbReference>
<proteinExistence type="inferred from homology"/>
<dbReference type="PROSITE" id="PS50893">
    <property type="entry name" value="ABC_TRANSPORTER_2"/>
    <property type="match status" value="1"/>
</dbReference>
<gene>
    <name evidence="7" type="ORF">ADIS_1373</name>
</gene>
<protein>
    <recommendedName>
        <fullName evidence="3">Cell division ATP-binding protein FtsE</fullName>
    </recommendedName>
</protein>
<comment type="function">
    <text evidence="1">Part of the ABC transporter FtsEX involved in cellular division. Important for assembly or stability of the septal ring.</text>
</comment>
<name>R7ZVK4_9BACT</name>
<reference evidence="7 8" key="1">
    <citation type="submission" date="2013-02" db="EMBL/GenBank/DDBJ databases">
        <title>A novel strain isolated from Lonar lake, Maharashtra, India.</title>
        <authorList>
            <person name="Singh A."/>
        </authorList>
    </citation>
    <scope>NUCLEOTIDE SEQUENCE [LARGE SCALE GENOMIC DNA]</scope>
    <source>
        <strain evidence="7 8">AK24</strain>
    </source>
</reference>
<dbReference type="InterPro" id="IPR027417">
    <property type="entry name" value="P-loop_NTPase"/>
</dbReference>
<sequence length="238" mass="26561">MVFSSDPVVSVSNASIFQGIHTVLSDLNFSIEKGEFVFLIGRTGSGKSSLLKTLYADLPLIMGDAYISGYQLNGITQKNIPFLRRKLGIVFQDFQLFPDRSVAENLHFVMRATGWKDKTKMKSRMIEVLMGVGLGGASNKFPHQLSGGEQQRVVIARALLNEPSILLADEPTGNLDPEVSDGIFKLFQEINKRGTAILMATHNYELLKKYPYRILKCENGRLLDSKTTKFQIGQDWAL</sequence>
<dbReference type="OrthoDB" id="1114670at2"/>
<dbReference type="GO" id="GO:0022857">
    <property type="term" value="F:transmembrane transporter activity"/>
    <property type="evidence" value="ECO:0007669"/>
    <property type="project" value="TreeGrafter"/>
</dbReference>
<accession>R7ZVK4</accession>
<feature type="domain" description="ABC transporter" evidence="6">
    <location>
        <begin position="9"/>
        <end position="235"/>
    </location>
</feature>
<dbReference type="PROSITE" id="PS00211">
    <property type="entry name" value="ABC_TRANSPORTER_1"/>
    <property type="match status" value="1"/>
</dbReference>
<dbReference type="GO" id="GO:0005524">
    <property type="term" value="F:ATP binding"/>
    <property type="evidence" value="ECO:0007669"/>
    <property type="project" value="UniProtKB-KW"/>
</dbReference>
<dbReference type="AlphaFoldDB" id="R7ZVK4"/>
<dbReference type="PANTHER" id="PTHR24220">
    <property type="entry name" value="IMPORT ATP-BINDING PROTEIN"/>
    <property type="match status" value="1"/>
</dbReference>
<dbReference type="FunFam" id="3.40.50.300:FF:000056">
    <property type="entry name" value="Cell division ATP-binding protein FtsE"/>
    <property type="match status" value="1"/>
</dbReference>
<dbReference type="STRING" id="1232681.ADIS_1373"/>
<evidence type="ECO:0000256" key="4">
    <source>
        <dbReference type="ARBA" id="ARBA00022741"/>
    </source>
</evidence>
<evidence type="ECO:0000256" key="2">
    <source>
        <dbReference type="ARBA" id="ARBA00005417"/>
    </source>
</evidence>
<dbReference type="SUPFAM" id="SSF52540">
    <property type="entry name" value="P-loop containing nucleoside triphosphate hydrolases"/>
    <property type="match status" value="1"/>
</dbReference>
<keyword evidence="8" id="KW-1185">Reference proteome</keyword>
<dbReference type="InterPro" id="IPR003439">
    <property type="entry name" value="ABC_transporter-like_ATP-bd"/>
</dbReference>
<dbReference type="Pfam" id="PF00005">
    <property type="entry name" value="ABC_tran"/>
    <property type="match status" value="1"/>
</dbReference>
<dbReference type="GO" id="GO:0051301">
    <property type="term" value="P:cell division"/>
    <property type="evidence" value="ECO:0007669"/>
    <property type="project" value="UniProtKB-KW"/>
</dbReference>
<keyword evidence="7" id="KW-0131">Cell cycle</keyword>
<dbReference type="InterPro" id="IPR003593">
    <property type="entry name" value="AAA+_ATPase"/>
</dbReference>
<dbReference type="RefSeq" id="WP_010853517.1">
    <property type="nucleotide sequence ID" value="NZ_AQHR01000041.1"/>
</dbReference>
<dbReference type="PATRIC" id="fig|1288963.3.peg.1370"/>
<dbReference type="Proteomes" id="UP000013909">
    <property type="component" value="Unassembled WGS sequence"/>
</dbReference>
<dbReference type="GO" id="GO:0016887">
    <property type="term" value="F:ATP hydrolysis activity"/>
    <property type="evidence" value="ECO:0007669"/>
    <property type="project" value="InterPro"/>
</dbReference>
<organism evidence="7 8">
    <name type="scientific">Lunatimonas lonarensis</name>
    <dbReference type="NCBI Taxonomy" id="1232681"/>
    <lineage>
        <taxon>Bacteria</taxon>
        <taxon>Pseudomonadati</taxon>
        <taxon>Bacteroidota</taxon>
        <taxon>Cytophagia</taxon>
        <taxon>Cytophagales</taxon>
        <taxon>Cyclobacteriaceae</taxon>
    </lineage>
</organism>
<dbReference type="GO" id="GO:0005886">
    <property type="term" value="C:plasma membrane"/>
    <property type="evidence" value="ECO:0007669"/>
    <property type="project" value="UniProtKB-ARBA"/>
</dbReference>
<dbReference type="InterPro" id="IPR017871">
    <property type="entry name" value="ABC_transporter-like_CS"/>
</dbReference>
<keyword evidence="5 7" id="KW-0067">ATP-binding</keyword>
<dbReference type="Gene3D" id="3.40.50.300">
    <property type="entry name" value="P-loop containing nucleotide triphosphate hydrolases"/>
    <property type="match status" value="1"/>
</dbReference>
<evidence type="ECO:0000256" key="3">
    <source>
        <dbReference type="ARBA" id="ARBA00020019"/>
    </source>
</evidence>
<dbReference type="PANTHER" id="PTHR24220:SF470">
    <property type="entry name" value="CELL DIVISION ATP-BINDING PROTEIN FTSE"/>
    <property type="match status" value="1"/>
</dbReference>
<comment type="similarity">
    <text evidence="2">Belongs to the ABC transporter superfamily.</text>
</comment>
<evidence type="ECO:0000259" key="6">
    <source>
        <dbReference type="PROSITE" id="PS50893"/>
    </source>
</evidence>
<evidence type="ECO:0000256" key="5">
    <source>
        <dbReference type="ARBA" id="ARBA00022840"/>
    </source>
</evidence>
<evidence type="ECO:0000313" key="8">
    <source>
        <dbReference type="Proteomes" id="UP000013909"/>
    </source>
</evidence>
<dbReference type="SMART" id="SM00382">
    <property type="entry name" value="AAA"/>
    <property type="match status" value="1"/>
</dbReference>
<comment type="caution">
    <text evidence="7">The sequence shown here is derived from an EMBL/GenBank/DDBJ whole genome shotgun (WGS) entry which is preliminary data.</text>
</comment>